<evidence type="ECO:0000313" key="1">
    <source>
        <dbReference type="EMBL" id="OHE97112.1"/>
    </source>
</evidence>
<name>A0A1G4B757_9PEZI</name>
<dbReference type="RefSeq" id="XP_022474268.1">
    <property type="nucleotide sequence ID" value="XM_022619189.1"/>
</dbReference>
<accession>A0A1G4B757</accession>
<reference evidence="1 2" key="1">
    <citation type="submission" date="2016-09" db="EMBL/GenBank/DDBJ databases">
        <authorList>
            <person name="Capua I."/>
            <person name="De Benedictis P."/>
            <person name="Joannis T."/>
            <person name="Lombin L.H."/>
            <person name="Cattoli G."/>
        </authorList>
    </citation>
    <scope>NUCLEOTIDE SEQUENCE [LARGE SCALE GENOMIC DNA]</scope>
    <source>
        <strain evidence="1 2">IMI 309357</strain>
    </source>
</reference>
<protein>
    <submittedName>
        <fullName evidence="1">Uncharacterized protein</fullName>
    </submittedName>
</protein>
<proteinExistence type="predicted"/>
<dbReference type="Proteomes" id="UP000176998">
    <property type="component" value="Unassembled WGS sequence"/>
</dbReference>
<keyword evidence="2" id="KW-1185">Reference proteome</keyword>
<organism evidence="1 2">
    <name type="scientific">Colletotrichum orchidophilum</name>
    <dbReference type="NCBI Taxonomy" id="1209926"/>
    <lineage>
        <taxon>Eukaryota</taxon>
        <taxon>Fungi</taxon>
        <taxon>Dikarya</taxon>
        <taxon>Ascomycota</taxon>
        <taxon>Pezizomycotina</taxon>
        <taxon>Sordariomycetes</taxon>
        <taxon>Hypocreomycetidae</taxon>
        <taxon>Glomerellales</taxon>
        <taxon>Glomerellaceae</taxon>
        <taxon>Colletotrichum</taxon>
    </lineage>
</organism>
<dbReference type="AlphaFoldDB" id="A0A1G4B757"/>
<comment type="caution">
    <text evidence="1">The sequence shown here is derived from an EMBL/GenBank/DDBJ whole genome shotgun (WGS) entry which is preliminary data.</text>
</comment>
<gene>
    <name evidence="1" type="ORF">CORC01_07553</name>
</gene>
<sequence>MRVSSKLLTCFQTDSSQLHESPLRLTSSGLTGSTKAARLGFGEQYVPASTWAARNLVCWSTVAHDGVKVEDVMDGFPALFSR</sequence>
<dbReference type="GeneID" id="34560699"/>
<evidence type="ECO:0000313" key="2">
    <source>
        <dbReference type="Proteomes" id="UP000176998"/>
    </source>
</evidence>
<dbReference type="EMBL" id="MJBS01000061">
    <property type="protein sequence ID" value="OHE97112.1"/>
    <property type="molecule type" value="Genomic_DNA"/>
</dbReference>